<dbReference type="Proteomes" id="UP001060085">
    <property type="component" value="Linkage Group LG05"/>
</dbReference>
<dbReference type="EMBL" id="CM044705">
    <property type="protein sequence ID" value="KAI5663012.1"/>
    <property type="molecule type" value="Genomic_DNA"/>
</dbReference>
<comment type="caution">
    <text evidence="1">The sequence shown here is derived from an EMBL/GenBank/DDBJ whole genome shotgun (WGS) entry which is preliminary data.</text>
</comment>
<keyword evidence="2" id="KW-1185">Reference proteome</keyword>
<organism evidence="1 2">
    <name type="scientific">Catharanthus roseus</name>
    <name type="common">Madagascar periwinkle</name>
    <name type="synonym">Vinca rosea</name>
    <dbReference type="NCBI Taxonomy" id="4058"/>
    <lineage>
        <taxon>Eukaryota</taxon>
        <taxon>Viridiplantae</taxon>
        <taxon>Streptophyta</taxon>
        <taxon>Embryophyta</taxon>
        <taxon>Tracheophyta</taxon>
        <taxon>Spermatophyta</taxon>
        <taxon>Magnoliopsida</taxon>
        <taxon>eudicotyledons</taxon>
        <taxon>Gunneridae</taxon>
        <taxon>Pentapetalae</taxon>
        <taxon>asterids</taxon>
        <taxon>lamiids</taxon>
        <taxon>Gentianales</taxon>
        <taxon>Apocynaceae</taxon>
        <taxon>Rauvolfioideae</taxon>
        <taxon>Vinceae</taxon>
        <taxon>Catharanthinae</taxon>
        <taxon>Catharanthus</taxon>
    </lineage>
</organism>
<reference evidence="2" key="1">
    <citation type="journal article" date="2023" name="Nat. Plants">
        <title>Single-cell RNA sequencing provides a high-resolution roadmap for understanding the multicellular compartmentation of specialized metabolism.</title>
        <authorList>
            <person name="Sun S."/>
            <person name="Shen X."/>
            <person name="Li Y."/>
            <person name="Li Y."/>
            <person name="Wang S."/>
            <person name="Li R."/>
            <person name="Zhang H."/>
            <person name="Shen G."/>
            <person name="Guo B."/>
            <person name="Wei J."/>
            <person name="Xu J."/>
            <person name="St-Pierre B."/>
            <person name="Chen S."/>
            <person name="Sun C."/>
        </authorList>
    </citation>
    <scope>NUCLEOTIDE SEQUENCE [LARGE SCALE GENOMIC DNA]</scope>
</reference>
<evidence type="ECO:0000313" key="2">
    <source>
        <dbReference type="Proteomes" id="UP001060085"/>
    </source>
</evidence>
<name>A0ACC0APU4_CATRO</name>
<proteinExistence type="predicted"/>
<gene>
    <name evidence="1" type="ORF">M9H77_22335</name>
</gene>
<sequence>MRDREEGGRWGVRKSESTQVVLFPSQSINWRGFNREVLQEQTLGGAPQTKFYEARQKGEEEVAAMGAPIPNDLQLTATISSGLSCGRLSGAGLEVAHLKVENS</sequence>
<accession>A0ACC0APU4</accession>
<evidence type="ECO:0000313" key="1">
    <source>
        <dbReference type="EMBL" id="KAI5663012.1"/>
    </source>
</evidence>
<protein>
    <submittedName>
        <fullName evidence="1">Uncharacterized protein</fullName>
    </submittedName>
</protein>